<dbReference type="PANTHER" id="PTHR37984">
    <property type="entry name" value="PROTEIN CBG26694"/>
    <property type="match status" value="1"/>
</dbReference>
<keyword evidence="5" id="KW-1185">Reference proteome</keyword>
<reference evidence="4 5" key="1">
    <citation type="submission" date="2023-09" db="EMBL/GenBank/DDBJ databases">
        <authorList>
            <person name="Wang M."/>
        </authorList>
    </citation>
    <scope>NUCLEOTIDE SEQUENCE [LARGE SCALE GENOMIC DNA]</scope>
    <source>
        <strain evidence="4">GT-2023</strain>
        <tissue evidence="4">Liver</tissue>
    </source>
</reference>
<feature type="domain" description="Integrase catalytic" evidence="3">
    <location>
        <begin position="58"/>
        <end position="160"/>
    </location>
</feature>
<feature type="compositionally biased region" description="Polar residues" evidence="2">
    <location>
        <begin position="184"/>
        <end position="198"/>
    </location>
</feature>
<dbReference type="InterPro" id="IPR001584">
    <property type="entry name" value="Integrase_cat-core"/>
</dbReference>
<dbReference type="InterPro" id="IPR050951">
    <property type="entry name" value="Retrovirus_Pol_polyprotein"/>
</dbReference>
<dbReference type="Pfam" id="PF17921">
    <property type="entry name" value="Integrase_H2C2"/>
    <property type="match status" value="1"/>
</dbReference>
<evidence type="ECO:0000256" key="2">
    <source>
        <dbReference type="SAM" id="MobiDB-lite"/>
    </source>
</evidence>
<organism evidence="4 5">
    <name type="scientific">Cirrhinus molitorella</name>
    <name type="common">mud carp</name>
    <dbReference type="NCBI Taxonomy" id="172907"/>
    <lineage>
        <taxon>Eukaryota</taxon>
        <taxon>Metazoa</taxon>
        <taxon>Chordata</taxon>
        <taxon>Craniata</taxon>
        <taxon>Vertebrata</taxon>
        <taxon>Euteleostomi</taxon>
        <taxon>Actinopterygii</taxon>
        <taxon>Neopterygii</taxon>
        <taxon>Teleostei</taxon>
        <taxon>Ostariophysi</taxon>
        <taxon>Cypriniformes</taxon>
        <taxon>Cyprinidae</taxon>
        <taxon>Labeoninae</taxon>
        <taxon>Labeonini</taxon>
        <taxon>Cirrhinus</taxon>
    </lineage>
</organism>
<dbReference type="Gene3D" id="1.10.340.70">
    <property type="match status" value="1"/>
</dbReference>
<dbReference type="InterPro" id="IPR036397">
    <property type="entry name" value="RNaseH_sf"/>
</dbReference>
<dbReference type="PANTHER" id="PTHR37984:SF9">
    <property type="entry name" value="INTEGRASE CATALYTIC DOMAIN-CONTAINING PROTEIN"/>
    <property type="match status" value="1"/>
</dbReference>
<sequence>MLKKVHEGHLGITKCRERAKQSIWWPGLSKELMKMIDTCDTCARERVNLKETLIPSEFPSRPRSTAAADLFQIDSKHHLVIVDCFSRYFEVAKLSSTTSEAVIEHFKSIFACHVIPEVVRSDNGPQFGSVCFRVFAQDWGVSHVTSSPHFPQSNGEAERADTPQGTLRRNRFHLSPTSEPPVTSPDLSESSTNGSVSPESMILTVQPEGHKVSQQIPQSEKRCLCRVRAPPGYLKDLVCS</sequence>
<dbReference type="Gene3D" id="3.30.420.10">
    <property type="entry name" value="Ribonuclease H-like superfamily/Ribonuclease H"/>
    <property type="match status" value="1"/>
</dbReference>
<name>A0ABR3LC42_9TELE</name>
<evidence type="ECO:0000256" key="1">
    <source>
        <dbReference type="ARBA" id="ARBA00039658"/>
    </source>
</evidence>
<dbReference type="InterPro" id="IPR041588">
    <property type="entry name" value="Integrase_H2C2"/>
</dbReference>
<feature type="compositionally biased region" description="Polar residues" evidence="2">
    <location>
        <begin position="146"/>
        <end position="155"/>
    </location>
</feature>
<dbReference type="InterPro" id="IPR012337">
    <property type="entry name" value="RNaseH-like_sf"/>
</dbReference>
<gene>
    <name evidence="4" type="ORF">QQF64_018285</name>
</gene>
<proteinExistence type="predicted"/>
<feature type="region of interest" description="Disordered" evidence="2">
    <location>
        <begin position="146"/>
        <end position="198"/>
    </location>
</feature>
<dbReference type="PROSITE" id="PS50994">
    <property type="entry name" value="INTEGRASE"/>
    <property type="match status" value="1"/>
</dbReference>
<dbReference type="EMBL" id="JAYMGO010000022">
    <property type="protein sequence ID" value="KAL1250489.1"/>
    <property type="molecule type" value="Genomic_DNA"/>
</dbReference>
<dbReference type="Proteomes" id="UP001558613">
    <property type="component" value="Unassembled WGS sequence"/>
</dbReference>
<evidence type="ECO:0000313" key="4">
    <source>
        <dbReference type="EMBL" id="KAL1250489.1"/>
    </source>
</evidence>
<evidence type="ECO:0000259" key="3">
    <source>
        <dbReference type="PROSITE" id="PS50994"/>
    </source>
</evidence>
<comment type="caution">
    <text evidence="4">The sequence shown here is derived from an EMBL/GenBank/DDBJ whole genome shotgun (WGS) entry which is preliminary data.</text>
</comment>
<dbReference type="Pfam" id="PF00665">
    <property type="entry name" value="rve"/>
    <property type="match status" value="1"/>
</dbReference>
<evidence type="ECO:0000313" key="5">
    <source>
        <dbReference type="Proteomes" id="UP001558613"/>
    </source>
</evidence>
<dbReference type="SUPFAM" id="SSF53098">
    <property type="entry name" value="Ribonuclease H-like"/>
    <property type="match status" value="1"/>
</dbReference>
<protein>
    <recommendedName>
        <fullName evidence="1">Gypsy retrotransposon integrase-like protein 1</fullName>
    </recommendedName>
</protein>
<accession>A0ABR3LC42</accession>